<dbReference type="PANTHER" id="PTHR30629:SF6">
    <property type="entry name" value="PROPHAGE INTEGRASE INTA-RELATED"/>
    <property type="match status" value="1"/>
</dbReference>
<evidence type="ECO:0000313" key="9">
    <source>
        <dbReference type="Proteomes" id="UP001060895"/>
    </source>
</evidence>
<protein>
    <submittedName>
        <fullName evidence="8">Phage related integrase</fullName>
    </submittedName>
</protein>
<evidence type="ECO:0000256" key="3">
    <source>
        <dbReference type="ARBA" id="ARBA00023125"/>
    </source>
</evidence>
<dbReference type="Proteomes" id="UP001060895">
    <property type="component" value="Unassembled WGS sequence"/>
</dbReference>
<dbReference type="Gene3D" id="1.10.443.10">
    <property type="entry name" value="Intergrase catalytic core"/>
    <property type="match status" value="1"/>
</dbReference>
<evidence type="ECO:0000256" key="1">
    <source>
        <dbReference type="ARBA" id="ARBA00008857"/>
    </source>
</evidence>
<dbReference type="Pfam" id="PF22022">
    <property type="entry name" value="Phage_int_M"/>
    <property type="match status" value="1"/>
</dbReference>
<dbReference type="SUPFAM" id="SSF56349">
    <property type="entry name" value="DNA breaking-rejoining enzymes"/>
    <property type="match status" value="1"/>
</dbReference>
<comment type="caution">
    <text evidence="8">The sequence shown here is derived from an EMBL/GenBank/DDBJ whole genome shotgun (WGS) entry which is preliminary data.</text>
</comment>
<feature type="domain" description="Tyr recombinase" evidence="6">
    <location>
        <begin position="117"/>
        <end position="287"/>
    </location>
</feature>
<evidence type="ECO:0000256" key="5">
    <source>
        <dbReference type="PROSITE-ProRule" id="PRU01248"/>
    </source>
</evidence>
<evidence type="ECO:0000256" key="2">
    <source>
        <dbReference type="ARBA" id="ARBA00022908"/>
    </source>
</evidence>
<dbReference type="PROSITE" id="PS51898">
    <property type="entry name" value="TYR_RECOMBINASE"/>
    <property type="match status" value="1"/>
</dbReference>
<feature type="domain" description="Core-binding (CB)" evidence="7">
    <location>
        <begin position="16"/>
        <end position="96"/>
    </location>
</feature>
<evidence type="ECO:0000259" key="6">
    <source>
        <dbReference type="PROSITE" id="PS51898"/>
    </source>
</evidence>
<dbReference type="Pfam" id="PF00589">
    <property type="entry name" value="Phage_integrase"/>
    <property type="match status" value="1"/>
</dbReference>
<dbReference type="PANTHER" id="PTHR30629">
    <property type="entry name" value="PROPHAGE INTEGRASE"/>
    <property type="match status" value="1"/>
</dbReference>
<evidence type="ECO:0000313" key="8">
    <source>
        <dbReference type="EMBL" id="GBQ23020.1"/>
    </source>
</evidence>
<dbReference type="InterPro" id="IPR002104">
    <property type="entry name" value="Integrase_catalytic"/>
</dbReference>
<gene>
    <name evidence="8" type="ORF">AA12717_1364</name>
</gene>
<dbReference type="InterPro" id="IPR044068">
    <property type="entry name" value="CB"/>
</dbReference>
<dbReference type="InterPro" id="IPR011010">
    <property type="entry name" value="DNA_brk_join_enz"/>
</dbReference>
<comment type="similarity">
    <text evidence="1">Belongs to the 'phage' integrase family.</text>
</comment>
<keyword evidence="9" id="KW-1185">Reference proteome</keyword>
<organism evidence="8 9">
    <name type="scientific">Gluconacetobacter sacchari DSM 12717</name>
    <dbReference type="NCBI Taxonomy" id="1307940"/>
    <lineage>
        <taxon>Bacteria</taxon>
        <taxon>Pseudomonadati</taxon>
        <taxon>Pseudomonadota</taxon>
        <taxon>Alphaproteobacteria</taxon>
        <taxon>Acetobacterales</taxon>
        <taxon>Acetobacteraceae</taxon>
        <taxon>Gluconacetobacter</taxon>
    </lineage>
</organism>
<dbReference type="PROSITE" id="PS51900">
    <property type="entry name" value="CB"/>
    <property type="match status" value="1"/>
</dbReference>
<evidence type="ECO:0000256" key="4">
    <source>
        <dbReference type="ARBA" id="ARBA00023172"/>
    </source>
</evidence>
<evidence type="ECO:0000259" key="7">
    <source>
        <dbReference type="PROSITE" id="PS51900"/>
    </source>
</evidence>
<proteinExistence type="inferred from homology"/>
<dbReference type="InterPro" id="IPR053876">
    <property type="entry name" value="Phage_int_M"/>
</dbReference>
<keyword evidence="3 5" id="KW-0238">DNA-binding</keyword>
<dbReference type="InterPro" id="IPR013762">
    <property type="entry name" value="Integrase-like_cat_sf"/>
</dbReference>
<accession>A0ABQ0P5R4</accession>
<name>A0ABQ0P5R4_9PROT</name>
<dbReference type="EMBL" id="BAQP01000065">
    <property type="protein sequence ID" value="GBQ23020.1"/>
    <property type="molecule type" value="Genomic_DNA"/>
</dbReference>
<dbReference type="InterPro" id="IPR010998">
    <property type="entry name" value="Integrase_recombinase_N"/>
</dbReference>
<sequence length="306" mass="33989">MASEPRKERTQRAPSGSVSDLISRWYQTAEFAALKDSTKAVYRRLLERMRSAEYGELPVAGMEAANVRYLVREQSNSPTTANRMLRLWGTLMQFAIDIGWRDTDPSVGIKRLRIKSKGIHSWTDAEIAQFETHWPSGSRPRLALALLLYTGQRRSDVVAMGPRAVTGERIRVNQIKTGAELQIPIHPALRVELNAIQDQVAATFLITERGRAFSVNGFYNQFIGWCEGAGLPAGCSPHGLRKAAARRLAEAGCTPHQIASITGHRSLAEVERYTRAVEQVQLAEIAMSRLDGIGKLKKKNGKLPSK</sequence>
<dbReference type="Gene3D" id="1.10.150.130">
    <property type="match status" value="1"/>
</dbReference>
<keyword evidence="2" id="KW-0229">DNA integration</keyword>
<keyword evidence="4" id="KW-0233">DNA recombination</keyword>
<dbReference type="InterPro" id="IPR050808">
    <property type="entry name" value="Phage_Integrase"/>
</dbReference>
<reference evidence="8" key="1">
    <citation type="submission" date="2013-04" db="EMBL/GenBank/DDBJ databases">
        <title>The genome sequencing project of 58 acetic acid bacteria.</title>
        <authorList>
            <person name="Okamoto-Kainuma A."/>
            <person name="Ishikawa M."/>
            <person name="Umino S."/>
            <person name="Koizumi Y."/>
            <person name="Shiwa Y."/>
            <person name="Yoshikawa H."/>
            <person name="Matsutani M."/>
            <person name="Matsushita K."/>
        </authorList>
    </citation>
    <scope>NUCLEOTIDE SEQUENCE</scope>
    <source>
        <strain evidence="8">DSM 12717</strain>
    </source>
</reference>